<sequence length="103" mass="10943">MFFRGLLESHSAGHAVLARRLLRNEVGSSLRDHIGEAGLMLTCSDTVPCSSRTMRVKGHTPLYHAAGRLTVRPSTALSLLEKGASADAANTNGETLVRSAARS</sequence>
<accession>A0ABR1U1D6</accession>
<comment type="caution">
    <text evidence="2">The sequence shown here is derived from an EMBL/GenBank/DDBJ whole genome shotgun (WGS) entry which is preliminary data.</text>
</comment>
<dbReference type="EMBL" id="JAQQWK010000002">
    <property type="protein sequence ID" value="KAK8051936.1"/>
    <property type="molecule type" value="Genomic_DNA"/>
</dbReference>
<evidence type="ECO:0000313" key="2">
    <source>
        <dbReference type="EMBL" id="KAK8051936.1"/>
    </source>
</evidence>
<proteinExistence type="predicted"/>
<gene>
    <name evidence="2" type="ORF">PG993_003321</name>
</gene>
<dbReference type="InterPro" id="IPR002110">
    <property type="entry name" value="Ankyrin_rpt"/>
</dbReference>
<reference evidence="2 3" key="1">
    <citation type="submission" date="2023-01" db="EMBL/GenBank/DDBJ databases">
        <title>Analysis of 21 Apiospora genomes using comparative genomics revels a genus with tremendous synthesis potential of carbohydrate active enzymes and secondary metabolites.</title>
        <authorList>
            <person name="Sorensen T."/>
        </authorList>
    </citation>
    <scope>NUCLEOTIDE SEQUENCE [LARGE SCALE GENOMIC DNA]</scope>
    <source>
        <strain evidence="2 3">CBS 33761</strain>
    </source>
</reference>
<name>A0ABR1U1D6_9PEZI</name>
<dbReference type="Proteomes" id="UP001444661">
    <property type="component" value="Unassembled WGS sequence"/>
</dbReference>
<dbReference type="PROSITE" id="PS50088">
    <property type="entry name" value="ANK_REPEAT"/>
    <property type="match status" value="1"/>
</dbReference>
<evidence type="ECO:0000313" key="3">
    <source>
        <dbReference type="Proteomes" id="UP001444661"/>
    </source>
</evidence>
<feature type="repeat" description="ANK" evidence="1">
    <location>
        <begin position="57"/>
        <end position="91"/>
    </location>
</feature>
<keyword evidence="1" id="KW-0040">ANK repeat</keyword>
<keyword evidence="3" id="KW-1185">Reference proteome</keyword>
<evidence type="ECO:0000256" key="1">
    <source>
        <dbReference type="PROSITE-ProRule" id="PRU00023"/>
    </source>
</evidence>
<dbReference type="InterPro" id="IPR036770">
    <property type="entry name" value="Ankyrin_rpt-contain_sf"/>
</dbReference>
<dbReference type="Gene3D" id="1.25.40.20">
    <property type="entry name" value="Ankyrin repeat-containing domain"/>
    <property type="match status" value="1"/>
</dbReference>
<evidence type="ECO:0008006" key="4">
    <source>
        <dbReference type="Google" id="ProtNLM"/>
    </source>
</evidence>
<dbReference type="SUPFAM" id="SSF48403">
    <property type="entry name" value="Ankyrin repeat"/>
    <property type="match status" value="1"/>
</dbReference>
<protein>
    <recommendedName>
        <fullName evidence="4">Ankyrin repeat protein</fullName>
    </recommendedName>
</protein>
<organism evidence="2 3">
    <name type="scientific">Apiospora rasikravindrae</name>
    <dbReference type="NCBI Taxonomy" id="990691"/>
    <lineage>
        <taxon>Eukaryota</taxon>
        <taxon>Fungi</taxon>
        <taxon>Dikarya</taxon>
        <taxon>Ascomycota</taxon>
        <taxon>Pezizomycotina</taxon>
        <taxon>Sordariomycetes</taxon>
        <taxon>Xylariomycetidae</taxon>
        <taxon>Amphisphaeriales</taxon>
        <taxon>Apiosporaceae</taxon>
        <taxon>Apiospora</taxon>
    </lineage>
</organism>